<dbReference type="AlphaFoldDB" id="A0A2S7U559"/>
<evidence type="ECO:0000259" key="2">
    <source>
        <dbReference type="PROSITE" id="PS50076"/>
    </source>
</evidence>
<dbReference type="Proteomes" id="UP000239907">
    <property type="component" value="Unassembled WGS sequence"/>
</dbReference>
<dbReference type="GO" id="GO:0051082">
    <property type="term" value="F:unfolded protein binding"/>
    <property type="evidence" value="ECO:0007669"/>
    <property type="project" value="InterPro"/>
</dbReference>
<organism evidence="3 4">
    <name type="scientific">Rubritalea profundi</name>
    <dbReference type="NCBI Taxonomy" id="1658618"/>
    <lineage>
        <taxon>Bacteria</taxon>
        <taxon>Pseudomonadati</taxon>
        <taxon>Verrucomicrobiota</taxon>
        <taxon>Verrucomicrobiia</taxon>
        <taxon>Verrucomicrobiales</taxon>
        <taxon>Rubritaleaceae</taxon>
        <taxon>Rubritalea</taxon>
    </lineage>
</organism>
<dbReference type="PRINTS" id="PR00625">
    <property type="entry name" value="JDOMAIN"/>
</dbReference>
<comment type="caution">
    <text evidence="3">The sequence shown here is derived from an EMBL/GenBank/DDBJ whole genome shotgun (WGS) entry which is preliminary data.</text>
</comment>
<dbReference type="EMBL" id="MQWA01000001">
    <property type="protein sequence ID" value="PQJ30149.1"/>
    <property type="molecule type" value="Genomic_DNA"/>
</dbReference>
<dbReference type="PANTHER" id="PTHR43096">
    <property type="entry name" value="DNAJ HOMOLOG 1, MITOCHONDRIAL-RELATED"/>
    <property type="match status" value="1"/>
</dbReference>
<name>A0A2S7U559_9BACT</name>
<dbReference type="GO" id="GO:0042026">
    <property type="term" value="P:protein refolding"/>
    <property type="evidence" value="ECO:0007669"/>
    <property type="project" value="TreeGrafter"/>
</dbReference>
<dbReference type="PROSITE" id="PS00636">
    <property type="entry name" value="DNAJ_1"/>
    <property type="match status" value="1"/>
</dbReference>
<dbReference type="FunFam" id="2.60.260.20:FF:000013">
    <property type="entry name" value="DnaJ subfamily B member 11"/>
    <property type="match status" value="1"/>
</dbReference>
<keyword evidence="4" id="KW-1185">Reference proteome</keyword>
<feature type="domain" description="J" evidence="2">
    <location>
        <begin position="5"/>
        <end position="70"/>
    </location>
</feature>
<dbReference type="SUPFAM" id="SSF49493">
    <property type="entry name" value="HSP40/DnaJ peptide-binding domain"/>
    <property type="match status" value="2"/>
</dbReference>
<dbReference type="CDD" id="cd06257">
    <property type="entry name" value="DnaJ"/>
    <property type="match status" value="1"/>
</dbReference>
<dbReference type="InterPro" id="IPR002939">
    <property type="entry name" value="DnaJ_C"/>
</dbReference>
<dbReference type="RefSeq" id="WP_105044675.1">
    <property type="nucleotide sequence ID" value="NZ_MQWA01000001.1"/>
</dbReference>
<dbReference type="Gene3D" id="1.10.287.110">
    <property type="entry name" value="DnaJ domain"/>
    <property type="match status" value="1"/>
</dbReference>
<dbReference type="Gene3D" id="2.60.260.20">
    <property type="entry name" value="Urease metallochaperone UreE, N-terminal domain"/>
    <property type="match status" value="2"/>
</dbReference>
<dbReference type="SUPFAM" id="SSF46565">
    <property type="entry name" value="Chaperone J-domain"/>
    <property type="match status" value="1"/>
</dbReference>
<evidence type="ECO:0000313" key="4">
    <source>
        <dbReference type="Proteomes" id="UP000239907"/>
    </source>
</evidence>
<dbReference type="SMART" id="SM00271">
    <property type="entry name" value="DnaJ"/>
    <property type="match status" value="1"/>
</dbReference>
<accession>A0A2S7U559</accession>
<sequence length="323" mass="35792">MEFRDYYEILGIPKDASQDEIRKKFRKLARKYHPDVAKVKQGSETKFKEINEAYEVLGDPEKRKKYDALGPNWNQASAPNSEDSYYGASGSDDYEYQFKGTGFSDFFEQMFGAGARSGGGSYSRFTSDPNHGQRAATASQDAYADILVSLEEVMNGAERTLQLKQINRATGQIEIKSTRIRIPKGISEGQLVRCAGLGSPSINGGPPGDLFLNVKLEKHPYFQAIDSDLYYHLSLAPWEAVLGAEVTVKSLESPVKIKIPPLTENGTELRIKNKGLPSGSSGSHGDLYAVIHIATPTQTSEQENDQWRKLAEVSSFNPRNPEN</sequence>
<evidence type="ECO:0000256" key="1">
    <source>
        <dbReference type="ARBA" id="ARBA00023186"/>
    </source>
</evidence>
<dbReference type="PANTHER" id="PTHR43096:SF52">
    <property type="entry name" value="DNAJ HOMOLOG 1, MITOCHONDRIAL-RELATED"/>
    <property type="match status" value="1"/>
</dbReference>
<dbReference type="InterPro" id="IPR036869">
    <property type="entry name" value="J_dom_sf"/>
</dbReference>
<dbReference type="PROSITE" id="PS50076">
    <property type="entry name" value="DNAJ_2"/>
    <property type="match status" value="1"/>
</dbReference>
<dbReference type="GO" id="GO:0005737">
    <property type="term" value="C:cytoplasm"/>
    <property type="evidence" value="ECO:0007669"/>
    <property type="project" value="TreeGrafter"/>
</dbReference>
<protein>
    <recommendedName>
        <fullName evidence="2">J domain-containing protein</fullName>
    </recommendedName>
</protein>
<keyword evidence="1" id="KW-0143">Chaperone</keyword>
<dbReference type="InterPro" id="IPR001623">
    <property type="entry name" value="DnaJ_domain"/>
</dbReference>
<gene>
    <name evidence="3" type="ORF">BSZ32_17845</name>
</gene>
<dbReference type="OrthoDB" id="9779889at2"/>
<dbReference type="Pfam" id="PF00226">
    <property type="entry name" value="DnaJ"/>
    <property type="match status" value="1"/>
</dbReference>
<dbReference type="InterPro" id="IPR018253">
    <property type="entry name" value="DnaJ_domain_CS"/>
</dbReference>
<dbReference type="CDD" id="cd10747">
    <property type="entry name" value="DnaJ_C"/>
    <property type="match status" value="1"/>
</dbReference>
<dbReference type="Pfam" id="PF01556">
    <property type="entry name" value="DnaJ_C"/>
    <property type="match status" value="1"/>
</dbReference>
<dbReference type="InterPro" id="IPR008971">
    <property type="entry name" value="HSP40/DnaJ_pept-bd"/>
</dbReference>
<proteinExistence type="predicted"/>
<evidence type="ECO:0000313" key="3">
    <source>
        <dbReference type="EMBL" id="PQJ30149.1"/>
    </source>
</evidence>
<reference evidence="3 4" key="1">
    <citation type="submission" date="2016-12" db="EMBL/GenBank/DDBJ databases">
        <title>Study of bacterial adaptation to deep sea.</title>
        <authorList>
            <person name="Song J."/>
            <person name="Yoshizawa S."/>
            <person name="Kogure K."/>
        </authorList>
    </citation>
    <scope>NUCLEOTIDE SEQUENCE [LARGE SCALE GENOMIC DNA]</scope>
    <source>
        <strain evidence="3 4">SAORIC-165</strain>
    </source>
</reference>